<dbReference type="Pfam" id="PF00168">
    <property type="entry name" value="C2"/>
    <property type="match status" value="1"/>
</dbReference>
<dbReference type="Proteomes" id="UP000076863">
    <property type="component" value="Unassembled WGS sequence"/>
</dbReference>
<keyword evidence="4" id="KW-1185">Reference proteome</keyword>
<comment type="caution">
    <text evidence="3">The sequence shown here is derived from an EMBL/GenBank/DDBJ whole genome shotgun (WGS) entry which is preliminary data.</text>
</comment>
<feature type="compositionally biased region" description="Basic and acidic residues" evidence="1">
    <location>
        <begin position="490"/>
        <end position="500"/>
    </location>
</feature>
<feature type="compositionally biased region" description="Polar residues" evidence="1">
    <location>
        <begin position="349"/>
        <end position="359"/>
    </location>
</feature>
<dbReference type="AlphaFoldDB" id="A0A162I4L8"/>
<dbReference type="SMART" id="SM00239">
    <property type="entry name" value="C2"/>
    <property type="match status" value="1"/>
</dbReference>
<dbReference type="OrthoDB" id="270970at2759"/>
<dbReference type="Gene3D" id="2.60.40.150">
    <property type="entry name" value="C2 domain"/>
    <property type="match status" value="1"/>
</dbReference>
<feature type="compositionally biased region" description="Polar residues" evidence="1">
    <location>
        <begin position="233"/>
        <end position="251"/>
    </location>
</feature>
<feature type="compositionally biased region" description="Basic and acidic residues" evidence="1">
    <location>
        <begin position="756"/>
        <end position="772"/>
    </location>
</feature>
<gene>
    <name evidence="3" type="ORF">BBO_00086</name>
</gene>
<dbReference type="PROSITE" id="PS50004">
    <property type="entry name" value="C2"/>
    <property type="match status" value="1"/>
</dbReference>
<organism evidence="3 4">
    <name type="scientific">Beauveria brongniartii RCEF 3172</name>
    <dbReference type="NCBI Taxonomy" id="1081107"/>
    <lineage>
        <taxon>Eukaryota</taxon>
        <taxon>Fungi</taxon>
        <taxon>Dikarya</taxon>
        <taxon>Ascomycota</taxon>
        <taxon>Pezizomycotina</taxon>
        <taxon>Sordariomycetes</taxon>
        <taxon>Hypocreomycetidae</taxon>
        <taxon>Hypocreales</taxon>
        <taxon>Cordycipitaceae</taxon>
        <taxon>Beauveria</taxon>
        <taxon>Beauveria brongniartii</taxon>
    </lineage>
</organism>
<dbReference type="EMBL" id="AZHA01000001">
    <property type="protein sequence ID" value="OAA52245.1"/>
    <property type="molecule type" value="Genomic_DNA"/>
</dbReference>
<feature type="compositionally biased region" description="Basic and acidic residues" evidence="1">
    <location>
        <begin position="592"/>
        <end position="608"/>
    </location>
</feature>
<evidence type="ECO:0000259" key="2">
    <source>
        <dbReference type="PROSITE" id="PS50004"/>
    </source>
</evidence>
<evidence type="ECO:0000313" key="4">
    <source>
        <dbReference type="Proteomes" id="UP000076863"/>
    </source>
</evidence>
<feature type="compositionally biased region" description="Polar residues" evidence="1">
    <location>
        <begin position="504"/>
        <end position="523"/>
    </location>
</feature>
<protein>
    <submittedName>
        <fullName evidence="3">C2 calcium/lipid-binding domain, CaLB</fullName>
    </submittedName>
</protein>
<feature type="compositionally biased region" description="Basic and acidic residues" evidence="1">
    <location>
        <begin position="525"/>
        <end position="537"/>
    </location>
</feature>
<accession>A0A162I4L8</accession>
<sequence length="919" mass="100014">MSSSTRQHYTGVAHTAGIYADLSVDGPIIGTLVAIVDRAKNLPNRKTIGKQDPYCAARLGKEAKKTTTDIRGGQTPKWDQELRFAVHDSPDYYQLKISIFTDDKKTDLVGEAWIDLKTIIVPGGGQADVWQSLSCKGKYAGEIRLEITFYDSRPKPDKPVKAKQPSASEIDVNRQRTSPVKRRPLPSDPVTGEAPPAPVPAPTGTIAPSNPEYYGHQQTPPRHVKHPSHSGMVPNQSPLQAMEYNNTTPQGARQPGDGHGTSPGATAALSFSTTPSRQPHRSRDHYETPPRQADSAAYDFQDGPAHHSHTDRHELHMGDRHLPPLEASQPPPPPPAHRSRHSSVGPDSAQVSPTKNGPSTPMRRDVLKSEAHRHTTSTSSARLSYSHQDLPSSPHSPAGYGTPSPRHQSYDANHGSRSLHATVEDVPDSPTGPGSSSYRSRHDSEPPALALSSYRSRHDSEPPALVGSSHRNRQDSEPPLPIAASHRSRRESEPPFERDPSPNPYQRQLTQPSPGFHSQSPRYSSAHDYDDHNHDHGYQGSPSTLPSHGYVASSHSTPQHHHARQGSGQPSRPPTYGLPAPPASLQYTVDPRLAHDVSERINEERQYDSRLTGQHSSPARGRQRSEPLPSYAAPSQTYVPPSHPNRHGSAITYSGGPQDVQPRSHGRNMSASPAHSIPRKSVSPAPQAIEEQHASDVPFGPDSYDALNPSMVSSRSSNSALSGLDRKDPNGKIVMHDGREVDPSDHLPMESWAPEPEPKVGLKSASSDDIRRSPGGAQPMPPSGRRHMRLSRAETAPIPSYGYEEPKTPPALTAGRNRLQKKPPRGASVSPGAPSPLALMENHQERQNPYGSYGRQSHSQRGSYDYPNENYAPPQYGSGPPIPAKIPLMSGANAPEMSLAEEMQRIDIGSGRSRRRGGY</sequence>
<feature type="domain" description="C2" evidence="2">
    <location>
        <begin position="14"/>
        <end position="131"/>
    </location>
</feature>
<dbReference type="InterPro" id="IPR000008">
    <property type="entry name" value="C2_dom"/>
</dbReference>
<name>A0A162I4L8_9HYPO</name>
<evidence type="ECO:0000313" key="3">
    <source>
        <dbReference type="EMBL" id="OAA52245.1"/>
    </source>
</evidence>
<feature type="compositionally biased region" description="Basic and acidic residues" evidence="1">
    <location>
        <begin position="362"/>
        <end position="373"/>
    </location>
</feature>
<dbReference type="PANTHER" id="PTHR47052">
    <property type="entry name" value="CONSERVED SERINE PROLINE-RICH PROTEIN (AFU_ORTHOLOGUE AFUA_2G01790)"/>
    <property type="match status" value="1"/>
</dbReference>
<feature type="compositionally biased region" description="Basic and acidic residues" evidence="1">
    <location>
        <begin position="724"/>
        <end position="748"/>
    </location>
</feature>
<proteinExistence type="predicted"/>
<feature type="compositionally biased region" description="Polar residues" evidence="1">
    <location>
        <begin position="847"/>
        <end position="862"/>
    </location>
</feature>
<reference evidence="3 4" key="1">
    <citation type="journal article" date="2016" name="Genome Biol. Evol.">
        <title>Divergent and convergent evolution of fungal pathogenicity.</title>
        <authorList>
            <person name="Shang Y."/>
            <person name="Xiao G."/>
            <person name="Zheng P."/>
            <person name="Cen K."/>
            <person name="Zhan S."/>
            <person name="Wang C."/>
        </authorList>
    </citation>
    <scope>NUCLEOTIDE SEQUENCE [LARGE SCALE GENOMIC DNA]</scope>
    <source>
        <strain evidence="3 4">RCEF 3172</strain>
    </source>
</reference>
<feature type="region of interest" description="Disordered" evidence="1">
    <location>
        <begin position="152"/>
        <end position="889"/>
    </location>
</feature>
<evidence type="ECO:0000256" key="1">
    <source>
        <dbReference type="SAM" id="MobiDB-lite"/>
    </source>
</evidence>
<dbReference type="InterPro" id="IPR037791">
    <property type="entry name" value="C2_fungal_Inn1"/>
</dbReference>
<feature type="region of interest" description="Disordered" evidence="1">
    <location>
        <begin position="900"/>
        <end position="919"/>
    </location>
</feature>
<feature type="compositionally biased region" description="Polar residues" evidence="1">
    <location>
        <begin position="376"/>
        <end position="395"/>
    </location>
</feature>
<feature type="compositionally biased region" description="Basic and acidic residues" evidence="1">
    <location>
        <begin position="311"/>
        <end position="323"/>
    </location>
</feature>
<dbReference type="CDD" id="cd08681">
    <property type="entry name" value="C2_fungal_Inn1p-like"/>
    <property type="match status" value="1"/>
</dbReference>
<dbReference type="InterPro" id="IPR035892">
    <property type="entry name" value="C2_domain_sf"/>
</dbReference>
<dbReference type="PANTHER" id="PTHR47052:SF3">
    <property type="entry name" value="INGRESSION PROTEIN 1"/>
    <property type="match status" value="1"/>
</dbReference>
<dbReference type="InterPro" id="IPR052981">
    <property type="entry name" value="Ingression_C2_domain"/>
</dbReference>
<feature type="compositionally biased region" description="Low complexity" evidence="1">
    <location>
        <begin position="710"/>
        <end position="722"/>
    </location>
</feature>
<dbReference type="SUPFAM" id="SSF49562">
    <property type="entry name" value="C2 domain (Calcium/lipid-binding domain, CaLB)"/>
    <property type="match status" value="1"/>
</dbReference>